<dbReference type="EMBL" id="WHUW01000234">
    <property type="protein sequence ID" value="KAF8417095.1"/>
    <property type="molecule type" value="Genomic_DNA"/>
</dbReference>
<proteinExistence type="predicted"/>
<dbReference type="AlphaFoldDB" id="A0AAD4BBN4"/>
<accession>A0AAD4BBN4</accession>
<evidence type="ECO:0000313" key="2">
    <source>
        <dbReference type="Proteomes" id="UP001194468"/>
    </source>
</evidence>
<reference evidence="1" key="1">
    <citation type="submission" date="2019-10" db="EMBL/GenBank/DDBJ databases">
        <authorList>
            <consortium name="DOE Joint Genome Institute"/>
            <person name="Kuo A."/>
            <person name="Miyauchi S."/>
            <person name="Kiss E."/>
            <person name="Drula E."/>
            <person name="Kohler A."/>
            <person name="Sanchez-Garcia M."/>
            <person name="Andreopoulos B."/>
            <person name="Barry K.W."/>
            <person name="Bonito G."/>
            <person name="Buee M."/>
            <person name="Carver A."/>
            <person name="Chen C."/>
            <person name="Cichocki N."/>
            <person name="Clum A."/>
            <person name="Culley D."/>
            <person name="Crous P.W."/>
            <person name="Fauchery L."/>
            <person name="Girlanda M."/>
            <person name="Hayes R."/>
            <person name="Keri Z."/>
            <person name="LaButti K."/>
            <person name="Lipzen A."/>
            <person name="Lombard V."/>
            <person name="Magnuson J."/>
            <person name="Maillard F."/>
            <person name="Morin E."/>
            <person name="Murat C."/>
            <person name="Nolan M."/>
            <person name="Ohm R."/>
            <person name="Pangilinan J."/>
            <person name="Pereira M."/>
            <person name="Perotto S."/>
            <person name="Peter M."/>
            <person name="Riley R."/>
            <person name="Sitrit Y."/>
            <person name="Stielow B."/>
            <person name="Szollosi G."/>
            <person name="Zifcakova L."/>
            <person name="Stursova M."/>
            <person name="Spatafora J.W."/>
            <person name="Tedersoo L."/>
            <person name="Vaario L.-M."/>
            <person name="Yamada A."/>
            <person name="Yan M."/>
            <person name="Wang P."/>
            <person name="Xu J."/>
            <person name="Bruns T."/>
            <person name="Baldrian P."/>
            <person name="Vilgalys R."/>
            <person name="Henrissat B."/>
            <person name="Grigoriev I.V."/>
            <person name="Hibbett D."/>
            <person name="Nagy L.G."/>
            <person name="Martin F.M."/>
        </authorList>
    </citation>
    <scope>NUCLEOTIDE SEQUENCE</scope>
    <source>
        <strain evidence="1">BED1</strain>
    </source>
</reference>
<dbReference type="Proteomes" id="UP001194468">
    <property type="component" value="Unassembled WGS sequence"/>
</dbReference>
<name>A0AAD4BBN4_BOLED</name>
<comment type="caution">
    <text evidence="1">The sequence shown here is derived from an EMBL/GenBank/DDBJ whole genome shotgun (WGS) entry which is preliminary data.</text>
</comment>
<protein>
    <submittedName>
        <fullName evidence="1">Uncharacterized protein</fullName>
    </submittedName>
</protein>
<reference evidence="1" key="2">
    <citation type="journal article" date="2020" name="Nat. Commun.">
        <title>Large-scale genome sequencing of mycorrhizal fungi provides insights into the early evolution of symbiotic traits.</title>
        <authorList>
            <person name="Miyauchi S."/>
            <person name="Kiss E."/>
            <person name="Kuo A."/>
            <person name="Drula E."/>
            <person name="Kohler A."/>
            <person name="Sanchez-Garcia M."/>
            <person name="Morin E."/>
            <person name="Andreopoulos B."/>
            <person name="Barry K.W."/>
            <person name="Bonito G."/>
            <person name="Buee M."/>
            <person name="Carver A."/>
            <person name="Chen C."/>
            <person name="Cichocki N."/>
            <person name="Clum A."/>
            <person name="Culley D."/>
            <person name="Crous P.W."/>
            <person name="Fauchery L."/>
            <person name="Girlanda M."/>
            <person name="Hayes R.D."/>
            <person name="Keri Z."/>
            <person name="LaButti K."/>
            <person name="Lipzen A."/>
            <person name="Lombard V."/>
            <person name="Magnuson J."/>
            <person name="Maillard F."/>
            <person name="Murat C."/>
            <person name="Nolan M."/>
            <person name="Ohm R.A."/>
            <person name="Pangilinan J."/>
            <person name="Pereira M.F."/>
            <person name="Perotto S."/>
            <person name="Peter M."/>
            <person name="Pfister S."/>
            <person name="Riley R."/>
            <person name="Sitrit Y."/>
            <person name="Stielow J.B."/>
            <person name="Szollosi G."/>
            <person name="Zifcakova L."/>
            <person name="Stursova M."/>
            <person name="Spatafora J.W."/>
            <person name="Tedersoo L."/>
            <person name="Vaario L.M."/>
            <person name="Yamada A."/>
            <person name="Yan M."/>
            <person name="Wang P."/>
            <person name="Xu J."/>
            <person name="Bruns T."/>
            <person name="Baldrian P."/>
            <person name="Vilgalys R."/>
            <person name="Dunand C."/>
            <person name="Henrissat B."/>
            <person name="Grigoriev I.V."/>
            <person name="Hibbett D."/>
            <person name="Nagy L.G."/>
            <person name="Martin F.M."/>
        </authorList>
    </citation>
    <scope>NUCLEOTIDE SEQUENCE</scope>
    <source>
        <strain evidence="1">BED1</strain>
    </source>
</reference>
<keyword evidence="2" id="KW-1185">Reference proteome</keyword>
<sequence length="76" mass="8697">MERRRRLTILISLLVTQIAYYYNLVFLTPTAPIPYHTSILTGEGWMLELLNGHPNRIRTCLGVNHISKSLISCTVL</sequence>
<organism evidence="1 2">
    <name type="scientific">Boletus edulis BED1</name>
    <dbReference type="NCBI Taxonomy" id="1328754"/>
    <lineage>
        <taxon>Eukaryota</taxon>
        <taxon>Fungi</taxon>
        <taxon>Dikarya</taxon>
        <taxon>Basidiomycota</taxon>
        <taxon>Agaricomycotina</taxon>
        <taxon>Agaricomycetes</taxon>
        <taxon>Agaricomycetidae</taxon>
        <taxon>Boletales</taxon>
        <taxon>Boletineae</taxon>
        <taxon>Boletaceae</taxon>
        <taxon>Boletoideae</taxon>
        <taxon>Boletus</taxon>
    </lineage>
</organism>
<evidence type="ECO:0000313" key="1">
    <source>
        <dbReference type="EMBL" id="KAF8417095.1"/>
    </source>
</evidence>
<gene>
    <name evidence="1" type="ORF">L210DRAFT_3428630</name>
</gene>